<feature type="region of interest" description="Disordered" evidence="1">
    <location>
        <begin position="443"/>
        <end position="493"/>
    </location>
</feature>
<evidence type="ECO:0000256" key="2">
    <source>
        <dbReference type="SAM" id="Phobius"/>
    </source>
</evidence>
<feature type="region of interest" description="Disordered" evidence="1">
    <location>
        <begin position="302"/>
        <end position="326"/>
    </location>
</feature>
<dbReference type="Proteomes" id="UP000799757">
    <property type="component" value="Unassembled WGS sequence"/>
</dbReference>
<reference evidence="3" key="1">
    <citation type="journal article" date="2020" name="Stud. Mycol.">
        <title>101 Dothideomycetes genomes: a test case for predicting lifestyles and emergence of pathogens.</title>
        <authorList>
            <person name="Haridas S."/>
            <person name="Albert R."/>
            <person name="Binder M."/>
            <person name="Bloem J."/>
            <person name="Labutti K."/>
            <person name="Salamov A."/>
            <person name="Andreopoulos B."/>
            <person name="Baker S."/>
            <person name="Barry K."/>
            <person name="Bills G."/>
            <person name="Bluhm B."/>
            <person name="Cannon C."/>
            <person name="Castanera R."/>
            <person name="Culley D."/>
            <person name="Daum C."/>
            <person name="Ezra D."/>
            <person name="Gonzalez J."/>
            <person name="Henrissat B."/>
            <person name="Kuo A."/>
            <person name="Liang C."/>
            <person name="Lipzen A."/>
            <person name="Lutzoni F."/>
            <person name="Magnuson J."/>
            <person name="Mondo S."/>
            <person name="Nolan M."/>
            <person name="Ohm R."/>
            <person name="Pangilinan J."/>
            <person name="Park H.-J."/>
            <person name="Ramirez L."/>
            <person name="Alfaro M."/>
            <person name="Sun H."/>
            <person name="Tritt A."/>
            <person name="Yoshinaga Y."/>
            <person name="Zwiers L.-H."/>
            <person name="Turgeon B."/>
            <person name="Goodwin S."/>
            <person name="Spatafora J."/>
            <person name="Crous P."/>
            <person name="Grigoriev I."/>
        </authorList>
    </citation>
    <scope>NUCLEOTIDE SEQUENCE</scope>
    <source>
        <strain evidence="3">CBS 109.77</strain>
    </source>
</reference>
<keyword evidence="4" id="KW-1185">Reference proteome</keyword>
<proteinExistence type="predicted"/>
<dbReference type="EMBL" id="MU002407">
    <property type="protein sequence ID" value="KAF2786779.1"/>
    <property type="molecule type" value="Genomic_DNA"/>
</dbReference>
<feature type="transmembrane region" description="Helical" evidence="2">
    <location>
        <begin position="231"/>
        <end position="252"/>
    </location>
</feature>
<feature type="compositionally biased region" description="Polar residues" evidence="1">
    <location>
        <begin position="448"/>
        <end position="458"/>
    </location>
</feature>
<keyword evidence="2" id="KW-0812">Transmembrane</keyword>
<feature type="transmembrane region" description="Helical" evidence="2">
    <location>
        <begin position="200"/>
        <end position="219"/>
    </location>
</feature>
<accession>A0A6A6WRR2</accession>
<protein>
    <recommendedName>
        <fullName evidence="5">RGS domain-containing protein</fullName>
    </recommendedName>
</protein>
<keyword evidence="2" id="KW-1133">Transmembrane helix</keyword>
<evidence type="ECO:0000313" key="4">
    <source>
        <dbReference type="Proteomes" id="UP000799757"/>
    </source>
</evidence>
<evidence type="ECO:0008006" key="5">
    <source>
        <dbReference type="Google" id="ProtNLM"/>
    </source>
</evidence>
<organism evidence="3 4">
    <name type="scientific">Melanomma pulvis-pyrius CBS 109.77</name>
    <dbReference type="NCBI Taxonomy" id="1314802"/>
    <lineage>
        <taxon>Eukaryota</taxon>
        <taxon>Fungi</taxon>
        <taxon>Dikarya</taxon>
        <taxon>Ascomycota</taxon>
        <taxon>Pezizomycotina</taxon>
        <taxon>Dothideomycetes</taxon>
        <taxon>Pleosporomycetidae</taxon>
        <taxon>Pleosporales</taxon>
        <taxon>Melanommataceae</taxon>
        <taxon>Melanomma</taxon>
    </lineage>
</organism>
<evidence type="ECO:0000313" key="3">
    <source>
        <dbReference type="EMBL" id="KAF2786779.1"/>
    </source>
</evidence>
<dbReference type="OrthoDB" id="5313079at2759"/>
<keyword evidence="2" id="KW-0472">Membrane</keyword>
<sequence>MSPILLPRILDGGRPNLDALGILYIVAAIVYTLVLAGELYLLYRQRTAFCVRIRNVKIVFAAVSILHVYLVLVLLVYPQNGLFPCSAEFWVMSVFLPSGMAFFQACNARVLTAYESQNRLRRNFLEGACKKRVSYTPKGLWEAWQDLDAASKVHVGTIVGLIVSFIPAVILFFGSRRFHATYGAFGPIVGSIECRRGAEWVPSIFVQLFWTAIVGPWILWKIRRVQDIHGWAWQTRLAVLAGLPGTPLWMAFTYSKIPGMLSINKFFAPAGWFIPSLLVCQQVLIIIPLREAFKAQPRRSSLVSSSSSSSRSTDTDTLTSTRSTSSMAKTTAQITLSKELKPKASMQALELSIEHSIESLIDWAASREFTAENTIFLREVRNFRRKWASLLTVTTAQRRQMFTEASLIFFTLVDPFTAETPINIEYKIFRSLQNTFSTLEYDPYKPPSRSNTPQSPSGRDNVVCPWEDVLTRPTSIDSNTTSSSSSSTSSTKSFVPSEFTEDVFGAAFESIKYLVFTNTWPRYVEAELAGNAS</sequence>
<dbReference type="AlphaFoldDB" id="A0A6A6WRR2"/>
<feature type="transmembrane region" description="Helical" evidence="2">
    <location>
        <begin position="89"/>
        <end position="112"/>
    </location>
</feature>
<evidence type="ECO:0000256" key="1">
    <source>
        <dbReference type="SAM" id="MobiDB-lite"/>
    </source>
</evidence>
<feature type="transmembrane region" description="Helical" evidence="2">
    <location>
        <begin position="272"/>
        <end position="289"/>
    </location>
</feature>
<feature type="transmembrane region" description="Helical" evidence="2">
    <location>
        <begin position="153"/>
        <end position="173"/>
    </location>
</feature>
<feature type="transmembrane region" description="Helical" evidence="2">
    <location>
        <begin position="20"/>
        <end position="43"/>
    </location>
</feature>
<name>A0A6A6WRR2_9PLEO</name>
<feature type="transmembrane region" description="Helical" evidence="2">
    <location>
        <begin position="55"/>
        <end position="77"/>
    </location>
</feature>
<gene>
    <name evidence="3" type="ORF">K505DRAFT_367938</name>
</gene>
<feature type="compositionally biased region" description="Low complexity" evidence="1">
    <location>
        <begin position="474"/>
        <end position="493"/>
    </location>
</feature>